<dbReference type="PANTHER" id="PTHR43404">
    <property type="entry name" value="LIPOPOLYSACCHARIDE CHOLINEPHOSPHOTRANSFERASE LICD"/>
    <property type="match status" value="1"/>
</dbReference>
<dbReference type="Proteomes" id="UP001497497">
    <property type="component" value="Unassembled WGS sequence"/>
</dbReference>
<evidence type="ECO:0000313" key="3">
    <source>
        <dbReference type="Proteomes" id="UP001497497"/>
    </source>
</evidence>
<evidence type="ECO:0000259" key="1">
    <source>
        <dbReference type="Pfam" id="PF04991"/>
    </source>
</evidence>
<protein>
    <recommendedName>
        <fullName evidence="1">LicD/FKTN/FKRP nucleotidyltransferase domain-containing protein</fullName>
    </recommendedName>
</protein>
<feature type="non-terminal residue" evidence="2">
    <location>
        <position position="1"/>
    </location>
</feature>
<dbReference type="InterPro" id="IPR052942">
    <property type="entry name" value="LPS_cholinephosphotransferase"/>
</dbReference>
<evidence type="ECO:0000313" key="2">
    <source>
        <dbReference type="EMBL" id="CAL1527716.1"/>
    </source>
</evidence>
<gene>
    <name evidence="2" type="ORF">GSLYS_00001886001</name>
</gene>
<organism evidence="2 3">
    <name type="scientific">Lymnaea stagnalis</name>
    <name type="common">Great pond snail</name>
    <name type="synonym">Helix stagnalis</name>
    <dbReference type="NCBI Taxonomy" id="6523"/>
    <lineage>
        <taxon>Eukaryota</taxon>
        <taxon>Metazoa</taxon>
        <taxon>Spiralia</taxon>
        <taxon>Lophotrochozoa</taxon>
        <taxon>Mollusca</taxon>
        <taxon>Gastropoda</taxon>
        <taxon>Heterobranchia</taxon>
        <taxon>Euthyneura</taxon>
        <taxon>Panpulmonata</taxon>
        <taxon>Hygrophila</taxon>
        <taxon>Lymnaeoidea</taxon>
        <taxon>Lymnaeidae</taxon>
        <taxon>Lymnaea</taxon>
    </lineage>
</organism>
<keyword evidence="3" id="KW-1185">Reference proteome</keyword>
<feature type="domain" description="LicD/FKTN/FKRP nucleotidyltransferase" evidence="1">
    <location>
        <begin position="17"/>
        <end position="51"/>
    </location>
</feature>
<dbReference type="EMBL" id="CAXITT010000021">
    <property type="protein sequence ID" value="CAL1527716.1"/>
    <property type="molecule type" value="Genomic_DNA"/>
</dbReference>
<name>A0AAV2H254_LYMST</name>
<comment type="caution">
    <text evidence="2">The sequence shown here is derived from an EMBL/GenBank/DDBJ whole genome shotgun (WGS) entry which is preliminary data.</text>
</comment>
<accession>A0AAV2H254</accession>
<dbReference type="GO" id="GO:0009100">
    <property type="term" value="P:glycoprotein metabolic process"/>
    <property type="evidence" value="ECO:0007669"/>
    <property type="project" value="UniProtKB-ARBA"/>
</dbReference>
<sequence>EKRFRELLILFDKLMTEHGLTYFLYGGTLLGSYRHHGPIPWDDDLDVIVPVLLRPLVKQIFAKVSPDFVLNFHQRCYCKLFSSRSDPILNLPWKWPFLDIFFYDENATHIWDICPYYRDRYRYEKALVFPLRRRPFLDLSLFAPHHTRAVLAETYKIDDCQSSAYIHRWERSRESTTAPCSEIHSLHAFVSRTYMNGGCNETLIHHKNITKVFFDYGATC</sequence>
<dbReference type="PANTHER" id="PTHR43404:SF1">
    <property type="entry name" value="MNN4P"/>
    <property type="match status" value="1"/>
</dbReference>
<reference evidence="2 3" key="1">
    <citation type="submission" date="2024-04" db="EMBL/GenBank/DDBJ databases">
        <authorList>
            <consortium name="Genoscope - CEA"/>
            <person name="William W."/>
        </authorList>
    </citation>
    <scope>NUCLEOTIDE SEQUENCE [LARGE SCALE GENOMIC DNA]</scope>
</reference>
<proteinExistence type="predicted"/>
<dbReference type="AlphaFoldDB" id="A0AAV2H254"/>
<dbReference type="Pfam" id="PF04991">
    <property type="entry name" value="LicD"/>
    <property type="match status" value="1"/>
</dbReference>
<dbReference type="InterPro" id="IPR007074">
    <property type="entry name" value="LicD/FKTN/FKRP_NTP_transf"/>
</dbReference>